<comment type="caution">
    <text evidence="3">The sequence shown here is derived from an EMBL/GenBank/DDBJ whole genome shotgun (WGS) entry which is preliminary data.</text>
</comment>
<reference evidence="3" key="1">
    <citation type="submission" date="2019-08" db="EMBL/GenBank/DDBJ databases">
        <title>The genome of the North American firefly Photinus pyralis.</title>
        <authorList>
            <consortium name="Photinus pyralis genome working group"/>
            <person name="Fallon T.R."/>
            <person name="Sander Lower S.E."/>
            <person name="Weng J.-K."/>
        </authorList>
    </citation>
    <scope>NUCLEOTIDE SEQUENCE</scope>
    <source>
        <strain evidence="3">TRF0915ILg1</strain>
        <tissue evidence="3">Whole body</tissue>
    </source>
</reference>
<evidence type="ECO:0000256" key="2">
    <source>
        <dbReference type="SAM" id="Phobius"/>
    </source>
</evidence>
<dbReference type="PANTHER" id="PTHR28474:SF1">
    <property type="entry name" value="TRANSMEMBRANE PROTEIN 72"/>
    <property type="match status" value="1"/>
</dbReference>
<dbReference type="InterPro" id="IPR032055">
    <property type="entry name" value="TMEM72"/>
</dbReference>
<evidence type="ECO:0000313" key="4">
    <source>
        <dbReference type="Proteomes" id="UP000801492"/>
    </source>
</evidence>
<keyword evidence="2" id="KW-0472">Membrane</keyword>
<dbReference type="Pfam" id="PF16054">
    <property type="entry name" value="TMEM72"/>
    <property type="match status" value="1"/>
</dbReference>
<protein>
    <submittedName>
        <fullName evidence="3">Uncharacterized protein</fullName>
    </submittedName>
</protein>
<organism evidence="3 4">
    <name type="scientific">Ignelater luminosus</name>
    <name type="common">Cucubano</name>
    <name type="synonym">Pyrophorus luminosus</name>
    <dbReference type="NCBI Taxonomy" id="2038154"/>
    <lineage>
        <taxon>Eukaryota</taxon>
        <taxon>Metazoa</taxon>
        <taxon>Ecdysozoa</taxon>
        <taxon>Arthropoda</taxon>
        <taxon>Hexapoda</taxon>
        <taxon>Insecta</taxon>
        <taxon>Pterygota</taxon>
        <taxon>Neoptera</taxon>
        <taxon>Endopterygota</taxon>
        <taxon>Coleoptera</taxon>
        <taxon>Polyphaga</taxon>
        <taxon>Elateriformia</taxon>
        <taxon>Elateroidea</taxon>
        <taxon>Elateridae</taxon>
        <taxon>Agrypninae</taxon>
        <taxon>Pyrophorini</taxon>
        <taxon>Ignelater</taxon>
    </lineage>
</organism>
<dbReference type="Proteomes" id="UP000801492">
    <property type="component" value="Unassembled WGS sequence"/>
</dbReference>
<sequence length="160" mass="18486">MQFPAHAANRRNFVSGNFYSTRSFLKGSVNLRCFRNENNRMWRCWQGVVWVNGWKKTFVYGSLGTIPLIWPHKLWLAYVAGGQLVALAVFHLLLSFKGRRRRKRKDRLLNGDIDSFERYKTISRFEEVTEVLDDGLPEPIPGSSHSLSDSLAEPDTILEI</sequence>
<keyword evidence="2" id="KW-0812">Transmembrane</keyword>
<dbReference type="PANTHER" id="PTHR28474">
    <property type="entry name" value="TRANSMEMBRANE PROTEIN 72"/>
    <property type="match status" value="1"/>
</dbReference>
<evidence type="ECO:0000256" key="1">
    <source>
        <dbReference type="SAM" id="MobiDB-lite"/>
    </source>
</evidence>
<dbReference type="OrthoDB" id="5946061at2759"/>
<proteinExistence type="predicted"/>
<gene>
    <name evidence="3" type="ORF">ILUMI_17470</name>
</gene>
<accession>A0A8K0G7W3</accession>
<keyword evidence="2" id="KW-1133">Transmembrane helix</keyword>
<feature type="region of interest" description="Disordered" evidence="1">
    <location>
        <begin position="138"/>
        <end position="160"/>
    </location>
</feature>
<dbReference type="EMBL" id="VTPC01074682">
    <property type="protein sequence ID" value="KAF2888703.1"/>
    <property type="molecule type" value="Genomic_DNA"/>
</dbReference>
<dbReference type="AlphaFoldDB" id="A0A8K0G7W3"/>
<name>A0A8K0G7W3_IGNLU</name>
<feature type="transmembrane region" description="Helical" evidence="2">
    <location>
        <begin position="75"/>
        <end position="96"/>
    </location>
</feature>
<keyword evidence="4" id="KW-1185">Reference proteome</keyword>
<evidence type="ECO:0000313" key="3">
    <source>
        <dbReference type="EMBL" id="KAF2888703.1"/>
    </source>
</evidence>